<dbReference type="Pfam" id="PF04233">
    <property type="entry name" value="Phage_Mu_F"/>
    <property type="match status" value="1"/>
</dbReference>
<keyword evidence="3" id="KW-1185">Reference proteome</keyword>
<proteinExistence type="predicted"/>
<comment type="caution">
    <text evidence="2">The sequence shown here is derived from an EMBL/GenBank/DDBJ whole genome shotgun (WGS) entry which is preliminary data.</text>
</comment>
<evidence type="ECO:0000313" key="3">
    <source>
        <dbReference type="Proteomes" id="UP000540056"/>
    </source>
</evidence>
<dbReference type="InterPro" id="IPR006528">
    <property type="entry name" value="Phage_head_morphogenesis_dom"/>
</dbReference>
<dbReference type="NCBIfam" id="TIGR01641">
    <property type="entry name" value="phageSPP1_gp7"/>
    <property type="match status" value="1"/>
</dbReference>
<dbReference type="EMBL" id="JACGAN010000008">
    <property type="protein sequence ID" value="MBA5746684.1"/>
    <property type="molecule type" value="Genomic_DNA"/>
</dbReference>
<sequence>MNSKEYWERRQINLFAKQDKYDDKFVAKMAKEYDRVARNIEKEIAQYYARFSKDDVIEYRQMVQQLSEKERTLLYQNYDAFMNKHTDLRHLMPVRQSIYNLNRLEGLQLSTQQRLLELGVIEESEFNKTLTKAYENGYLSSMKGLDNAQAFFRVDPLVMQATLDNKWLDGKNYSDRIWDNKTKLINTLNNEIRDGLIRGDSYASMIKTLRHRTDVGLRDSTRLVRTESAYILNEANAKAFQEAGILEYEITAVMDARTSPTCRSLDGERFSFKERVVGATAPPFHPWCRSTTIPVENN</sequence>
<dbReference type="Proteomes" id="UP000540056">
    <property type="component" value="Unassembled WGS sequence"/>
</dbReference>
<evidence type="ECO:0000313" key="2">
    <source>
        <dbReference type="EMBL" id="MBA5746684.1"/>
    </source>
</evidence>
<protein>
    <submittedName>
        <fullName evidence="2">Minor capsid protein</fullName>
    </submittedName>
</protein>
<feature type="domain" description="Phage head morphogenesis" evidence="1">
    <location>
        <begin position="187"/>
        <end position="293"/>
    </location>
</feature>
<reference evidence="2 3" key="1">
    <citation type="submission" date="2020-07" db="EMBL/GenBank/DDBJ databases">
        <title>Draft Genome Sequences of Lactobacillales Isolated from the International Space Station.</title>
        <authorList>
            <person name="Bharadwaj A.R."/>
            <person name="Singh N.K."/>
            <person name="Wood J.M."/>
            <person name="Debieu M."/>
            <person name="O'Hara N.B."/>
            <person name="Karouia F."/>
            <person name="Mason C.E."/>
            <person name="Venkateswaran K."/>
        </authorList>
    </citation>
    <scope>NUCLEOTIDE SEQUENCE [LARGE SCALE GENOMIC DNA]</scope>
    <source>
        <strain evidence="2 3">151250015-1-258-55</strain>
    </source>
</reference>
<organism evidence="2 3">
    <name type="scientific">Aerococcus urinaeequi</name>
    <dbReference type="NCBI Taxonomy" id="51665"/>
    <lineage>
        <taxon>Bacteria</taxon>
        <taxon>Bacillati</taxon>
        <taxon>Bacillota</taxon>
        <taxon>Bacilli</taxon>
        <taxon>Lactobacillales</taxon>
        <taxon>Aerococcaceae</taxon>
        <taxon>Aerococcus</taxon>
    </lineage>
</organism>
<accession>A0ABR5ZY95</accession>
<evidence type="ECO:0000259" key="1">
    <source>
        <dbReference type="Pfam" id="PF04233"/>
    </source>
</evidence>
<gene>
    <name evidence="2" type="ORF">H3232_05705</name>
</gene>
<name>A0ABR5ZY95_9LACT</name>
<dbReference type="RefSeq" id="WP_182023394.1">
    <property type="nucleotide sequence ID" value="NZ_JACGAM010000008.1"/>
</dbReference>